<evidence type="ECO:0000313" key="3">
    <source>
        <dbReference type="Proteomes" id="UP000279236"/>
    </source>
</evidence>
<proteinExistence type="predicted"/>
<feature type="compositionally biased region" description="Polar residues" evidence="1">
    <location>
        <begin position="1"/>
        <end position="10"/>
    </location>
</feature>
<sequence length="224" mass="25047">MPRDISSSESAAWAVDNKAEKKNKKPSMAPLTDSQFDYKNRRLAAEAKSIDATSVHEWDRIIKLYGHKHKILMCHTAEVWAYHCRVVSPEIGQYRAAGINKTLKTSRERKEGSELNPRFIKGWSTRPAGTSGSAVGVTKRRMSDIDRDLQARLFALVTLHGGVDLRKADTTDAAKPLSPKGPNFWSRMQVIKGGSYLVLERAVLTLQRHTTGDWPLGKSHPRAT</sequence>
<protein>
    <submittedName>
        <fullName evidence="2">Uncharacterized protein</fullName>
    </submittedName>
</protein>
<dbReference type="AlphaFoldDB" id="A0A427XFB6"/>
<feature type="region of interest" description="Disordered" evidence="1">
    <location>
        <begin position="1"/>
        <end position="33"/>
    </location>
</feature>
<accession>A0A427XFB6</accession>
<evidence type="ECO:0000313" key="2">
    <source>
        <dbReference type="EMBL" id="RSH77522.1"/>
    </source>
</evidence>
<name>A0A427XFB6_9TREE</name>
<gene>
    <name evidence="2" type="ORF">EHS24_003075</name>
</gene>
<dbReference type="EMBL" id="RSCE01000015">
    <property type="protein sequence ID" value="RSH77522.1"/>
    <property type="molecule type" value="Genomic_DNA"/>
</dbReference>
<reference evidence="2 3" key="1">
    <citation type="submission" date="2018-11" db="EMBL/GenBank/DDBJ databases">
        <title>Genome sequence of Apiotrichum porosum DSM 27194.</title>
        <authorList>
            <person name="Aliyu H."/>
            <person name="Gorte O."/>
            <person name="Ochsenreither K."/>
        </authorList>
    </citation>
    <scope>NUCLEOTIDE SEQUENCE [LARGE SCALE GENOMIC DNA]</scope>
    <source>
        <strain evidence="2 3">DSM 27194</strain>
    </source>
</reference>
<keyword evidence="3" id="KW-1185">Reference proteome</keyword>
<organism evidence="2 3">
    <name type="scientific">Apiotrichum porosum</name>
    <dbReference type="NCBI Taxonomy" id="105984"/>
    <lineage>
        <taxon>Eukaryota</taxon>
        <taxon>Fungi</taxon>
        <taxon>Dikarya</taxon>
        <taxon>Basidiomycota</taxon>
        <taxon>Agaricomycotina</taxon>
        <taxon>Tremellomycetes</taxon>
        <taxon>Trichosporonales</taxon>
        <taxon>Trichosporonaceae</taxon>
        <taxon>Apiotrichum</taxon>
    </lineage>
</organism>
<dbReference type="GeneID" id="39587618"/>
<dbReference type="Proteomes" id="UP000279236">
    <property type="component" value="Unassembled WGS sequence"/>
</dbReference>
<comment type="caution">
    <text evidence="2">The sequence shown here is derived from an EMBL/GenBank/DDBJ whole genome shotgun (WGS) entry which is preliminary data.</text>
</comment>
<evidence type="ECO:0000256" key="1">
    <source>
        <dbReference type="SAM" id="MobiDB-lite"/>
    </source>
</evidence>
<dbReference type="RefSeq" id="XP_028472669.1">
    <property type="nucleotide sequence ID" value="XM_028618781.1"/>
</dbReference>